<evidence type="ECO:0008006" key="9">
    <source>
        <dbReference type="Google" id="ProtNLM"/>
    </source>
</evidence>
<evidence type="ECO:0000256" key="3">
    <source>
        <dbReference type="ARBA" id="ARBA00023242"/>
    </source>
</evidence>
<feature type="domain" description="HTH myb-type" evidence="6">
    <location>
        <begin position="384"/>
        <end position="432"/>
    </location>
</feature>
<comment type="caution">
    <text evidence="7">The sequence shown here is derived from an EMBL/GenBank/DDBJ whole genome shotgun (WGS) entry which is preliminary data.</text>
</comment>
<accession>A0A2P7YY51</accession>
<dbReference type="CDD" id="cd00167">
    <property type="entry name" value="SANT"/>
    <property type="match status" value="2"/>
</dbReference>
<dbReference type="AlphaFoldDB" id="A0A2P7YY51"/>
<dbReference type="SUPFAM" id="SSF46689">
    <property type="entry name" value="Homeodomain-like"/>
    <property type="match status" value="2"/>
</dbReference>
<dbReference type="Pfam" id="PF13921">
    <property type="entry name" value="Myb_DNA-bind_6"/>
    <property type="match status" value="1"/>
</dbReference>
<dbReference type="InterPro" id="IPR001005">
    <property type="entry name" value="SANT/Myb"/>
</dbReference>
<dbReference type="RefSeq" id="XP_024715596.1">
    <property type="nucleotide sequence ID" value="XM_024855997.1"/>
</dbReference>
<dbReference type="STRING" id="418784.A0A2P7YY51"/>
<keyword evidence="8" id="KW-1185">Reference proteome</keyword>
<dbReference type="OrthoDB" id="39591at2759"/>
<dbReference type="InterPro" id="IPR051651">
    <property type="entry name" value="DMTF1_DNA-bind_reg"/>
</dbReference>
<gene>
    <name evidence="7" type="ORF">C7M61_000561</name>
</gene>
<dbReference type="InterPro" id="IPR017930">
    <property type="entry name" value="Myb_dom"/>
</dbReference>
<feature type="domain" description="Myb-like" evidence="5">
    <location>
        <begin position="384"/>
        <end position="428"/>
    </location>
</feature>
<evidence type="ECO:0000256" key="4">
    <source>
        <dbReference type="SAM" id="MobiDB-lite"/>
    </source>
</evidence>
<keyword evidence="3" id="KW-0539">Nucleus</keyword>
<evidence type="ECO:0000313" key="8">
    <source>
        <dbReference type="Proteomes" id="UP000241107"/>
    </source>
</evidence>
<evidence type="ECO:0000256" key="2">
    <source>
        <dbReference type="ARBA" id="ARBA00023125"/>
    </source>
</evidence>
<feature type="compositionally biased region" description="Basic residues" evidence="4">
    <location>
        <begin position="249"/>
        <end position="262"/>
    </location>
</feature>
<feature type="region of interest" description="Disordered" evidence="4">
    <location>
        <begin position="94"/>
        <end position="129"/>
    </location>
</feature>
<evidence type="ECO:0000259" key="6">
    <source>
        <dbReference type="PROSITE" id="PS51294"/>
    </source>
</evidence>
<protein>
    <recommendedName>
        <fullName evidence="9">DNA-binding protein REB1</fullName>
    </recommendedName>
</protein>
<dbReference type="EMBL" id="PYFQ01000001">
    <property type="protein sequence ID" value="PSK40897.1"/>
    <property type="molecule type" value="Genomic_DNA"/>
</dbReference>
<sequence length="642" mass="73578">MEQQQDIGGAQALLSLGTKDSKHDDIDHQDVISDPTHHDLHNNHDNEKHHNDQNSHVDENVDTHRNETESLEDKANQQLNDAVEAAVMRYVGGTLEGSDTNEHNRNSGDGHHGNIEASHTGNGNGENNKRRLNHEEIMSHIGDYQWDSFLEENVAAEFERPSPKKTKRRRSFVNGSDIDPDLPELEEEPSEHDQLVHAAILGAGELAKQLSLPSNQGNQSSNQHLNRSDGESAAINQLAHAASALSAKSRTRTSIKQKRPLRKSSEAKTMSEQPTAPDKYDHISLESLVDLCANESLLWYQSQNSIPVNGPRAFSSTEINVMDSFVDGYCRLNDLSRADICRRVWSTERTKDNFWECVTKVLPYRSRASIYKHVRRQYHIFDIRAKWTPEEDELLKKLSQGSETNWKKIGEAMNRMPEDCRDRWRNYVKCGENRALNKWSEEEERTLKGIVLEMMTDDSGDKPMSINWTLVSEKMNGVRSRIQCRYKWNKLLRRESITRTELMDNDTKIWLVSRLLEANFPHLESIDWEYILHLYHEWIKDAKSKDLLWTTTDLKVAFEKMKCKVKDHKNLSLHTVLTKILLALYEETGTDSSGLVRTPQLVKREKARNVEQAESIANAAVAAVSTGVNDEDAQQQEYSLWR</sequence>
<proteinExistence type="predicted"/>
<evidence type="ECO:0000313" key="7">
    <source>
        <dbReference type="EMBL" id="PSK40897.1"/>
    </source>
</evidence>
<organism evidence="7 8">
    <name type="scientific">Candidozyma pseudohaemuli</name>
    <dbReference type="NCBI Taxonomy" id="418784"/>
    <lineage>
        <taxon>Eukaryota</taxon>
        <taxon>Fungi</taxon>
        <taxon>Dikarya</taxon>
        <taxon>Ascomycota</taxon>
        <taxon>Saccharomycotina</taxon>
        <taxon>Pichiomycetes</taxon>
        <taxon>Metschnikowiaceae</taxon>
        <taxon>Candidozyma</taxon>
    </lineage>
</organism>
<feature type="domain" description="HTH myb-type" evidence="6">
    <location>
        <begin position="467"/>
        <end position="496"/>
    </location>
</feature>
<dbReference type="GO" id="GO:0005634">
    <property type="term" value="C:nucleus"/>
    <property type="evidence" value="ECO:0007669"/>
    <property type="project" value="UniProtKB-SubCell"/>
</dbReference>
<dbReference type="GO" id="GO:0003700">
    <property type="term" value="F:DNA-binding transcription factor activity"/>
    <property type="evidence" value="ECO:0007669"/>
    <property type="project" value="TreeGrafter"/>
</dbReference>
<feature type="compositionally biased region" description="Acidic residues" evidence="4">
    <location>
        <begin position="178"/>
        <end position="190"/>
    </location>
</feature>
<feature type="domain" description="Myb-like" evidence="5">
    <location>
        <begin position="431"/>
        <end position="492"/>
    </location>
</feature>
<feature type="compositionally biased region" description="Basic and acidic residues" evidence="4">
    <location>
        <begin position="19"/>
        <end position="75"/>
    </location>
</feature>
<feature type="compositionally biased region" description="Basic and acidic residues" evidence="4">
    <location>
        <begin position="100"/>
        <end position="114"/>
    </location>
</feature>
<feature type="region of interest" description="Disordered" evidence="4">
    <location>
        <begin position="158"/>
        <end position="192"/>
    </location>
</feature>
<name>A0A2P7YY51_9ASCO</name>
<feature type="region of interest" description="Disordered" evidence="4">
    <location>
        <begin position="1"/>
        <end position="75"/>
    </location>
</feature>
<dbReference type="Proteomes" id="UP000241107">
    <property type="component" value="Unassembled WGS sequence"/>
</dbReference>
<evidence type="ECO:0000256" key="1">
    <source>
        <dbReference type="ARBA" id="ARBA00004123"/>
    </source>
</evidence>
<comment type="subcellular location">
    <subcellularLocation>
        <location evidence="1">Nucleus</location>
    </subcellularLocation>
</comment>
<dbReference type="GeneID" id="36563954"/>
<dbReference type="PANTHER" id="PTHR46380">
    <property type="entry name" value="CYCLIN-D-BINDING MYB-LIKE TRANSCRIPTION FACTOR 1"/>
    <property type="match status" value="1"/>
</dbReference>
<dbReference type="PANTHER" id="PTHR46380:SF2">
    <property type="entry name" value="CYCLIN-D-BINDING MYB-LIKE TRANSCRIPTION FACTOR 1"/>
    <property type="match status" value="1"/>
</dbReference>
<feature type="region of interest" description="Disordered" evidence="4">
    <location>
        <begin position="243"/>
        <end position="279"/>
    </location>
</feature>
<dbReference type="PROSITE" id="PS50090">
    <property type="entry name" value="MYB_LIKE"/>
    <property type="match status" value="2"/>
</dbReference>
<dbReference type="GO" id="GO:0000976">
    <property type="term" value="F:transcription cis-regulatory region binding"/>
    <property type="evidence" value="ECO:0007669"/>
    <property type="project" value="TreeGrafter"/>
</dbReference>
<dbReference type="Gene3D" id="1.10.10.60">
    <property type="entry name" value="Homeodomain-like"/>
    <property type="match status" value="2"/>
</dbReference>
<keyword evidence="2" id="KW-0238">DNA-binding</keyword>
<evidence type="ECO:0000259" key="5">
    <source>
        <dbReference type="PROSITE" id="PS50090"/>
    </source>
</evidence>
<dbReference type="PROSITE" id="PS51294">
    <property type="entry name" value="HTH_MYB"/>
    <property type="match status" value="2"/>
</dbReference>
<reference evidence="7 8" key="1">
    <citation type="submission" date="2018-03" db="EMBL/GenBank/DDBJ databases">
        <title>Candida pseudohaemulonii genome assembly and annotation.</title>
        <authorList>
            <person name="Munoz J.F."/>
            <person name="Gade L.G."/>
            <person name="Chow N.A."/>
            <person name="Litvintseva A.P."/>
            <person name="Loparev V.N."/>
            <person name="Cuomo C.A."/>
        </authorList>
    </citation>
    <scope>NUCLEOTIDE SEQUENCE [LARGE SCALE GENOMIC DNA]</scope>
    <source>
        <strain evidence="7 8">B12108</strain>
    </source>
</reference>
<dbReference type="VEuPathDB" id="FungiDB:C7M61_000561"/>
<dbReference type="InterPro" id="IPR009057">
    <property type="entry name" value="Homeodomain-like_sf"/>
</dbReference>
<dbReference type="SMART" id="SM00717">
    <property type="entry name" value="SANT"/>
    <property type="match status" value="2"/>
</dbReference>